<sequence length="77" mass="9384">MKRTKKNKYIAHEKANTSKKSFQNHGVRMFLQYSLTEHVLLKPQWTVNPRIYFYQQRNNIHQVTNIFRSLDLFKKNS</sequence>
<name>V7APQ7_PHAVU</name>
<protein>
    <submittedName>
        <fullName evidence="1">Uncharacterized protein</fullName>
    </submittedName>
</protein>
<evidence type="ECO:0000313" key="2">
    <source>
        <dbReference type="Proteomes" id="UP000000226"/>
    </source>
</evidence>
<reference evidence="2" key="1">
    <citation type="journal article" date="2014" name="Nat. Genet.">
        <title>A reference genome for common bean and genome-wide analysis of dual domestications.</title>
        <authorList>
            <person name="Schmutz J."/>
            <person name="McClean P.E."/>
            <person name="Mamidi S."/>
            <person name="Wu G.A."/>
            <person name="Cannon S.B."/>
            <person name="Grimwood J."/>
            <person name="Jenkins J."/>
            <person name="Shu S."/>
            <person name="Song Q."/>
            <person name="Chavarro C."/>
            <person name="Torres-Torres M."/>
            <person name="Geffroy V."/>
            <person name="Moghaddam S.M."/>
            <person name="Gao D."/>
            <person name="Abernathy B."/>
            <person name="Barry K."/>
            <person name="Blair M."/>
            <person name="Brick M.A."/>
            <person name="Chovatia M."/>
            <person name="Gepts P."/>
            <person name="Goodstein D.M."/>
            <person name="Gonzales M."/>
            <person name="Hellsten U."/>
            <person name="Hyten D.L."/>
            <person name="Jia G."/>
            <person name="Kelly J.D."/>
            <person name="Kudrna D."/>
            <person name="Lee R."/>
            <person name="Richard M.M."/>
            <person name="Miklas P.N."/>
            <person name="Osorno J.M."/>
            <person name="Rodrigues J."/>
            <person name="Thareau V."/>
            <person name="Urrea C.A."/>
            <person name="Wang M."/>
            <person name="Yu Y."/>
            <person name="Zhang M."/>
            <person name="Wing R.A."/>
            <person name="Cregan P.B."/>
            <person name="Rokhsar D.S."/>
            <person name="Jackson S.A."/>
        </authorList>
    </citation>
    <scope>NUCLEOTIDE SEQUENCE [LARGE SCALE GENOMIC DNA]</scope>
    <source>
        <strain evidence="2">cv. G19833</strain>
    </source>
</reference>
<dbReference type="EMBL" id="CM002297">
    <property type="protein sequence ID" value="ESW06176.1"/>
    <property type="molecule type" value="Genomic_DNA"/>
</dbReference>
<dbReference type="Proteomes" id="UP000000226">
    <property type="component" value="Chromosome 10"/>
</dbReference>
<proteinExistence type="predicted"/>
<evidence type="ECO:0000313" key="1">
    <source>
        <dbReference type="EMBL" id="ESW06176.1"/>
    </source>
</evidence>
<dbReference type="AlphaFoldDB" id="V7APQ7"/>
<keyword evidence="2" id="KW-1185">Reference proteome</keyword>
<gene>
    <name evidence="1" type="ORF">PHAVU_010G026500g</name>
</gene>
<accession>V7APQ7</accession>
<dbReference type="Gramene" id="ESW06176">
    <property type="protein sequence ID" value="ESW06176"/>
    <property type="gene ID" value="PHAVU_010G026500g"/>
</dbReference>
<organism evidence="1 2">
    <name type="scientific">Phaseolus vulgaris</name>
    <name type="common">Kidney bean</name>
    <name type="synonym">French bean</name>
    <dbReference type="NCBI Taxonomy" id="3885"/>
    <lineage>
        <taxon>Eukaryota</taxon>
        <taxon>Viridiplantae</taxon>
        <taxon>Streptophyta</taxon>
        <taxon>Embryophyta</taxon>
        <taxon>Tracheophyta</taxon>
        <taxon>Spermatophyta</taxon>
        <taxon>Magnoliopsida</taxon>
        <taxon>eudicotyledons</taxon>
        <taxon>Gunneridae</taxon>
        <taxon>Pentapetalae</taxon>
        <taxon>rosids</taxon>
        <taxon>fabids</taxon>
        <taxon>Fabales</taxon>
        <taxon>Fabaceae</taxon>
        <taxon>Papilionoideae</taxon>
        <taxon>50 kb inversion clade</taxon>
        <taxon>NPAAA clade</taxon>
        <taxon>indigoferoid/millettioid clade</taxon>
        <taxon>Phaseoleae</taxon>
        <taxon>Phaseolus</taxon>
    </lineage>
</organism>